<dbReference type="Gene3D" id="3.90.550.20">
    <property type="match status" value="1"/>
</dbReference>
<dbReference type="EMBL" id="HACA01017628">
    <property type="protein sequence ID" value="CDW34989.1"/>
    <property type="molecule type" value="Transcribed_RNA"/>
</dbReference>
<evidence type="ECO:0000256" key="1">
    <source>
        <dbReference type="SAM" id="Phobius"/>
    </source>
</evidence>
<sequence>MKRSIQFKRCLRQIENTFQLQVVIFVLTLLILFTTAKIILYPTLKHSIQQGYNDDYKNEILNNNISQLRNILIKGSVTNELPIKDIEKHPEKTYNIPSTIHIIWVWTEIPQKYIRNVLLMHEMNPHFSLYLWLDDSSFQNATLISWINRERLKTKNVDSLQLNNPELIYDAKKLKRKGVLSDLLRYEIVFSFGEGVSPIRIKPLMLIGRKKKINLFNDKYLNTYHSMVINKLIKKNTK</sequence>
<dbReference type="SUPFAM" id="SSF53448">
    <property type="entry name" value="Nucleotide-diphospho-sugar transferases"/>
    <property type="match status" value="1"/>
</dbReference>
<protein>
    <submittedName>
        <fullName evidence="2">Uncharacterized protein</fullName>
    </submittedName>
</protein>
<name>A0A0K2U9T5_LEPSM</name>
<keyword evidence="1" id="KW-0472">Membrane</keyword>
<reference evidence="2" key="1">
    <citation type="submission" date="2014-05" db="EMBL/GenBank/DDBJ databases">
        <authorList>
            <person name="Chronopoulou M."/>
        </authorList>
    </citation>
    <scope>NUCLEOTIDE SEQUENCE</scope>
    <source>
        <tissue evidence="2">Whole organism</tissue>
    </source>
</reference>
<organism evidence="2">
    <name type="scientific">Lepeophtheirus salmonis</name>
    <name type="common">Salmon louse</name>
    <name type="synonym">Caligus salmonis</name>
    <dbReference type="NCBI Taxonomy" id="72036"/>
    <lineage>
        <taxon>Eukaryota</taxon>
        <taxon>Metazoa</taxon>
        <taxon>Ecdysozoa</taxon>
        <taxon>Arthropoda</taxon>
        <taxon>Crustacea</taxon>
        <taxon>Multicrustacea</taxon>
        <taxon>Hexanauplia</taxon>
        <taxon>Copepoda</taxon>
        <taxon>Siphonostomatoida</taxon>
        <taxon>Caligidae</taxon>
        <taxon>Lepeophtheirus</taxon>
    </lineage>
</organism>
<keyword evidence="1" id="KW-0812">Transmembrane</keyword>
<dbReference type="AlphaFoldDB" id="A0A0K2U9T5"/>
<proteinExistence type="predicted"/>
<feature type="transmembrane region" description="Helical" evidence="1">
    <location>
        <begin position="20"/>
        <end position="40"/>
    </location>
</feature>
<dbReference type="InterPro" id="IPR029044">
    <property type="entry name" value="Nucleotide-diphossugar_trans"/>
</dbReference>
<evidence type="ECO:0000313" key="2">
    <source>
        <dbReference type="EMBL" id="CDW34989.1"/>
    </source>
</evidence>
<keyword evidence="1" id="KW-1133">Transmembrane helix</keyword>
<accession>A0A0K2U9T5</accession>